<organism evidence="2 3">
    <name type="scientific">Podospora aff. communis PSN243</name>
    <dbReference type="NCBI Taxonomy" id="3040156"/>
    <lineage>
        <taxon>Eukaryota</taxon>
        <taxon>Fungi</taxon>
        <taxon>Dikarya</taxon>
        <taxon>Ascomycota</taxon>
        <taxon>Pezizomycotina</taxon>
        <taxon>Sordariomycetes</taxon>
        <taxon>Sordariomycetidae</taxon>
        <taxon>Sordariales</taxon>
        <taxon>Podosporaceae</taxon>
        <taxon>Podospora</taxon>
    </lineage>
</organism>
<gene>
    <name evidence="2" type="ORF">QBC34DRAFT_387828</name>
</gene>
<evidence type="ECO:0000313" key="2">
    <source>
        <dbReference type="EMBL" id="KAK4441908.1"/>
    </source>
</evidence>
<reference evidence="2" key="2">
    <citation type="submission" date="2023-05" db="EMBL/GenBank/DDBJ databases">
        <authorList>
            <consortium name="Lawrence Berkeley National Laboratory"/>
            <person name="Steindorff A."/>
            <person name="Hensen N."/>
            <person name="Bonometti L."/>
            <person name="Westerberg I."/>
            <person name="Brannstrom I.O."/>
            <person name="Guillou S."/>
            <person name="Cros-Aarteil S."/>
            <person name="Calhoun S."/>
            <person name="Haridas S."/>
            <person name="Kuo A."/>
            <person name="Mondo S."/>
            <person name="Pangilinan J."/>
            <person name="Riley R."/>
            <person name="Labutti K."/>
            <person name="Andreopoulos B."/>
            <person name="Lipzen A."/>
            <person name="Chen C."/>
            <person name="Yanf M."/>
            <person name="Daum C."/>
            <person name="Ng V."/>
            <person name="Clum A."/>
            <person name="Ohm R."/>
            <person name="Martin F."/>
            <person name="Silar P."/>
            <person name="Natvig D."/>
            <person name="Lalanne C."/>
            <person name="Gautier V."/>
            <person name="Ament-Velasquez S.L."/>
            <person name="Kruys A."/>
            <person name="Hutchinson M.I."/>
            <person name="Powell A.J."/>
            <person name="Barry K."/>
            <person name="Miller A.N."/>
            <person name="Grigoriev I.V."/>
            <person name="Debuchy R."/>
            <person name="Gladieux P."/>
            <person name="Thoren M.H."/>
            <person name="Johannesson H."/>
        </authorList>
    </citation>
    <scope>NUCLEOTIDE SEQUENCE</scope>
    <source>
        <strain evidence="2">PSN243</strain>
    </source>
</reference>
<evidence type="ECO:0008006" key="4">
    <source>
        <dbReference type="Google" id="ProtNLM"/>
    </source>
</evidence>
<feature type="chain" id="PRO_5043373078" description="Chitin-binding type-2 domain-containing protein" evidence="1">
    <location>
        <begin position="19"/>
        <end position="87"/>
    </location>
</feature>
<feature type="signal peptide" evidence="1">
    <location>
        <begin position="1"/>
        <end position="18"/>
    </location>
</feature>
<evidence type="ECO:0000256" key="1">
    <source>
        <dbReference type="SAM" id="SignalP"/>
    </source>
</evidence>
<sequence>MHIPTIFAALMATTGALAQVTNLSPIPKPCRYNTLFPRNGFDGPKNTCQWWVCTENNGARIVRDCGPNTTCAPNPTTCVSKTNGQPF</sequence>
<accession>A0AAV9FX96</accession>
<evidence type="ECO:0000313" key="3">
    <source>
        <dbReference type="Proteomes" id="UP001321760"/>
    </source>
</evidence>
<keyword evidence="3" id="KW-1185">Reference proteome</keyword>
<dbReference type="EMBL" id="MU866047">
    <property type="protein sequence ID" value="KAK4441908.1"/>
    <property type="molecule type" value="Genomic_DNA"/>
</dbReference>
<comment type="caution">
    <text evidence="2">The sequence shown here is derived from an EMBL/GenBank/DDBJ whole genome shotgun (WGS) entry which is preliminary data.</text>
</comment>
<proteinExistence type="predicted"/>
<protein>
    <recommendedName>
        <fullName evidence="4">Chitin-binding type-2 domain-containing protein</fullName>
    </recommendedName>
</protein>
<dbReference type="AlphaFoldDB" id="A0AAV9FX96"/>
<keyword evidence="1" id="KW-0732">Signal</keyword>
<dbReference type="Proteomes" id="UP001321760">
    <property type="component" value="Unassembled WGS sequence"/>
</dbReference>
<reference evidence="2" key="1">
    <citation type="journal article" date="2023" name="Mol. Phylogenet. Evol.">
        <title>Genome-scale phylogeny and comparative genomics of the fungal order Sordariales.</title>
        <authorList>
            <person name="Hensen N."/>
            <person name="Bonometti L."/>
            <person name="Westerberg I."/>
            <person name="Brannstrom I.O."/>
            <person name="Guillou S."/>
            <person name="Cros-Aarteil S."/>
            <person name="Calhoun S."/>
            <person name="Haridas S."/>
            <person name="Kuo A."/>
            <person name="Mondo S."/>
            <person name="Pangilinan J."/>
            <person name="Riley R."/>
            <person name="LaButti K."/>
            <person name="Andreopoulos B."/>
            <person name="Lipzen A."/>
            <person name="Chen C."/>
            <person name="Yan M."/>
            <person name="Daum C."/>
            <person name="Ng V."/>
            <person name="Clum A."/>
            <person name="Steindorff A."/>
            <person name="Ohm R.A."/>
            <person name="Martin F."/>
            <person name="Silar P."/>
            <person name="Natvig D.O."/>
            <person name="Lalanne C."/>
            <person name="Gautier V."/>
            <person name="Ament-Velasquez S.L."/>
            <person name="Kruys A."/>
            <person name="Hutchinson M.I."/>
            <person name="Powell A.J."/>
            <person name="Barry K."/>
            <person name="Miller A.N."/>
            <person name="Grigoriev I.V."/>
            <person name="Debuchy R."/>
            <person name="Gladieux P."/>
            <person name="Hiltunen Thoren M."/>
            <person name="Johannesson H."/>
        </authorList>
    </citation>
    <scope>NUCLEOTIDE SEQUENCE</scope>
    <source>
        <strain evidence="2">PSN243</strain>
    </source>
</reference>
<name>A0AAV9FX96_9PEZI</name>